<comment type="catalytic activity">
    <reaction evidence="9 11">
        <text>[(1-&gt;4)-alpha-D-galacturonosyl methyl ester](n) + n H2O = [(1-&gt;4)-alpha-D-galacturonosyl](n) + n methanol + n H(+)</text>
        <dbReference type="Rhea" id="RHEA:22380"/>
        <dbReference type="Rhea" id="RHEA-COMP:14570"/>
        <dbReference type="Rhea" id="RHEA-COMP:14573"/>
        <dbReference type="ChEBI" id="CHEBI:15377"/>
        <dbReference type="ChEBI" id="CHEBI:15378"/>
        <dbReference type="ChEBI" id="CHEBI:17790"/>
        <dbReference type="ChEBI" id="CHEBI:140522"/>
        <dbReference type="ChEBI" id="CHEBI:140523"/>
        <dbReference type="EC" id="3.1.1.11"/>
    </reaction>
</comment>
<dbReference type="SUPFAM" id="SSF51126">
    <property type="entry name" value="Pectin lyase-like"/>
    <property type="match status" value="1"/>
</dbReference>
<dbReference type="Proteomes" id="UP000325081">
    <property type="component" value="Unassembled WGS sequence"/>
</dbReference>
<keyword evidence="6 11" id="KW-0378">Hydrolase</keyword>
<comment type="function">
    <text evidence="10 11">Acts in the modification of cell walls via demethylesterification of cell wall pectin.</text>
</comment>
<sequence>MFFRRFISVVVALFVIFPIGNAIIPGKLLRIKLACLTISVDPSGEGNTTTIQAAIDKVPEYNQKWVCIRIKEGVYREQVLIPYNKPFIYLQGAGKRKTSVVWNAHDATDTSATFNSVPDNIIARSITFINSYNYPLKESSNPLAVAVAARIGGDKSAFYRCGFVGLQDTLWDVQGRHYFEQCTIQGGIDFIFGSGQSIYQGCTIAVVAGVLDGPGFITAQGRTSPSETNGFVFKDCVITGDGKAYLGRPWRPYARVLFYNTMMNGIVVPQGWSPWFAGGDMSTVSFDEAGCRGPGSDTSGRVDWANRQSKSQLQQFASLSYINAQEWLIS</sequence>
<name>A0A5A7QXG5_STRAF</name>
<dbReference type="InterPro" id="IPR011050">
    <property type="entry name" value="Pectin_lyase_fold/virulence"/>
</dbReference>
<keyword evidence="11" id="KW-0964">Secreted</keyword>
<dbReference type="InterPro" id="IPR012334">
    <property type="entry name" value="Pectin_lyas_fold"/>
</dbReference>
<dbReference type="InterPro" id="IPR000070">
    <property type="entry name" value="Pectinesterase_cat"/>
</dbReference>
<evidence type="ECO:0000259" key="12">
    <source>
        <dbReference type="Pfam" id="PF01095"/>
    </source>
</evidence>
<evidence type="ECO:0000313" key="14">
    <source>
        <dbReference type="Proteomes" id="UP000325081"/>
    </source>
</evidence>
<reference evidence="14" key="1">
    <citation type="journal article" date="2019" name="Curr. Biol.">
        <title>Genome Sequence of Striga asiatica Provides Insight into the Evolution of Plant Parasitism.</title>
        <authorList>
            <person name="Yoshida S."/>
            <person name="Kim S."/>
            <person name="Wafula E.K."/>
            <person name="Tanskanen J."/>
            <person name="Kim Y.M."/>
            <person name="Honaas L."/>
            <person name="Yang Z."/>
            <person name="Spallek T."/>
            <person name="Conn C.E."/>
            <person name="Ichihashi Y."/>
            <person name="Cheong K."/>
            <person name="Cui S."/>
            <person name="Der J.P."/>
            <person name="Gundlach H."/>
            <person name="Jiao Y."/>
            <person name="Hori C."/>
            <person name="Ishida J.K."/>
            <person name="Kasahara H."/>
            <person name="Kiba T."/>
            <person name="Kim M.S."/>
            <person name="Koo N."/>
            <person name="Laohavisit A."/>
            <person name="Lee Y.H."/>
            <person name="Lumba S."/>
            <person name="McCourt P."/>
            <person name="Mortimer J.C."/>
            <person name="Mutuku J.M."/>
            <person name="Nomura T."/>
            <person name="Sasaki-Sekimoto Y."/>
            <person name="Seto Y."/>
            <person name="Wang Y."/>
            <person name="Wakatake T."/>
            <person name="Sakakibara H."/>
            <person name="Demura T."/>
            <person name="Yamaguchi S."/>
            <person name="Yoneyama K."/>
            <person name="Manabe R.I."/>
            <person name="Nelson D.C."/>
            <person name="Schulman A.H."/>
            <person name="Timko M.P."/>
            <person name="dePamphilis C.W."/>
            <person name="Choi D."/>
            <person name="Shirasu K."/>
        </authorList>
    </citation>
    <scope>NUCLEOTIDE SEQUENCE [LARGE SCALE GENOMIC DNA]</scope>
    <source>
        <strain evidence="14">cv. UVA1</strain>
    </source>
</reference>
<comment type="caution">
    <text evidence="13">The sequence shown here is derived from an EMBL/GenBank/DDBJ whole genome shotgun (WGS) entry which is preliminary data.</text>
</comment>
<dbReference type="InterPro" id="IPR018040">
    <property type="entry name" value="Pectinesterase_Tyr_AS"/>
</dbReference>
<evidence type="ECO:0000256" key="11">
    <source>
        <dbReference type="RuleBase" id="RU000589"/>
    </source>
</evidence>
<dbReference type="EMBL" id="BKCP01009070">
    <property type="protein sequence ID" value="GER50055.1"/>
    <property type="molecule type" value="Genomic_DNA"/>
</dbReference>
<accession>A0A5A7QXG5</accession>
<keyword evidence="13" id="KW-0456">Lyase</keyword>
<dbReference type="UniPathway" id="UPA00545">
    <property type="reaction ID" value="UER00823"/>
</dbReference>
<proteinExistence type="inferred from homology"/>
<evidence type="ECO:0000256" key="9">
    <source>
        <dbReference type="ARBA" id="ARBA00047928"/>
    </source>
</evidence>
<keyword evidence="8" id="KW-0325">Glycoprotein</keyword>
<dbReference type="GO" id="GO:0042545">
    <property type="term" value="P:cell wall modification"/>
    <property type="evidence" value="ECO:0007669"/>
    <property type="project" value="UniProtKB-UniRule"/>
</dbReference>
<comment type="similarity">
    <text evidence="3">Belongs to the pectinesterase family.</text>
</comment>
<evidence type="ECO:0000256" key="4">
    <source>
        <dbReference type="ARBA" id="ARBA00013229"/>
    </source>
</evidence>
<dbReference type="EC" id="3.1.1.11" evidence="4 11"/>
<dbReference type="GO" id="GO:0045490">
    <property type="term" value="P:pectin catabolic process"/>
    <property type="evidence" value="ECO:0007669"/>
    <property type="project" value="UniProtKB-UniRule"/>
</dbReference>
<evidence type="ECO:0000256" key="7">
    <source>
        <dbReference type="ARBA" id="ARBA00023085"/>
    </source>
</evidence>
<keyword evidence="7 11" id="KW-0063">Aspartyl esterase</keyword>
<dbReference type="GO" id="GO:0030599">
    <property type="term" value="F:pectinesterase activity"/>
    <property type="evidence" value="ECO:0007669"/>
    <property type="project" value="UniProtKB-UniRule"/>
</dbReference>
<dbReference type="PANTHER" id="PTHR31321">
    <property type="entry name" value="ACYL-COA THIOESTER HYDROLASE YBHC-RELATED"/>
    <property type="match status" value="1"/>
</dbReference>
<evidence type="ECO:0000313" key="13">
    <source>
        <dbReference type="EMBL" id="GER50055.1"/>
    </source>
</evidence>
<evidence type="ECO:0000256" key="1">
    <source>
        <dbReference type="ARBA" id="ARBA00004191"/>
    </source>
</evidence>
<dbReference type="PANTHER" id="PTHR31321:SF76">
    <property type="entry name" value="PECTINESTERASE 10-RELATED"/>
    <property type="match status" value="1"/>
</dbReference>
<feature type="domain" description="Pectinesterase catalytic" evidence="12">
    <location>
        <begin position="39"/>
        <end position="324"/>
    </location>
</feature>
<dbReference type="Pfam" id="PF01095">
    <property type="entry name" value="Pectinesterase"/>
    <property type="match status" value="1"/>
</dbReference>
<evidence type="ECO:0000256" key="3">
    <source>
        <dbReference type="ARBA" id="ARBA00008891"/>
    </source>
</evidence>
<evidence type="ECO:0000256" key="10">
    <source>
        <dbReference type="ARBA" id="ARBA00057335"/>
    </source>
</evidence>
<gene>
    <name evidence="13" type="ORF">STAS_27336</name>
</gene>
<dbReference type="AlphaFoldDB" id="A0A5A7QXG5"/>
<protein>
    <recommendedName>
        <fullName evidence="4 11">Pectinesterase</fullName>
        <ecNumber evidence="4 11">3.1.1.11</ecNumber>
    </recommendedName>
</protein>
<dbReference type="GO" id="GO:0016829">
    <property type="term" value="F:lyase activity"/>
    <property type="evidence" value="ECO:0007669"/>
    <property type="project" value="UniProtKB-KW"/>
</dbReference>
<keyword evidence="11" id="KW-0961">Cell wall biogenesis/degradation</keyword>
<evidence type="ECO:0000256" key="6">
    <source>
        <dbReference type="ARBA" id="ARBA00022801"/>
    </source>
</evidence>
<dbReference type="PROSITE" id="PS00800">
    <property type="entry name" value="PECTINESTERASE_1"/>
    <property type="match status" value="1"/>
</dbReference>
<evidence type="ECO:0000256" key="8">
    <source>
        <dbReference type="ARBA" id="ARBA00023180"/>
    </source>
</evidence>
<dbReference type="OrthoDB" id="2019149at2759"/>
<dbReference type="FunFam" id="2.160.20.10:FF:000013">
    <property type="entry name" value="Pectinesterase"/>
    <property type="match status" value="1"/>
</dbReference>
<dbReference type="Gene3D" id="2.160.20.10">
    <property type="entry name" value="Single-stranded right-handed beta-helix, Pectin lyase-like"/>
    <property type="match status" value="1"/>
</dbReference>
<keyword evidence="14" id="KW-1185">Reference proteome</keyword>
<keyword evidence="5 11" id="KW-0134">Cell wall</keyword>
<comment type="subcellular location">
    <subcellularLocation>
        <location evidence="1 11">Secreted</location>
        <location evidence="1 11">Cell wall</location>
    </subcellularLocation>
</comment>
<organism evidence="13 14">
    <name type="scientific">Striga asiatica</name>
    <name type="common">Asiatic witchweed</name>
    <name type="synonym">Buchnera asiatica</name>
    <dbReference type="NCBI Taxonomy" id="4170"/>
    <lineage>
        <taxon>Eukaryota</taxon>
        <taxon>Viridiplantae</taxon>
        <taxon>Streptophyta</taxon>
        <taxon>Embryophyta</taxon>
        <taxon>Tracheophyta</taxon>
        <taxon>Spermatophyta</taxon>
        <taxon>Magnoliopsida</taxon>
        <taxon>eudicotyledons</taxon>
        <taxon>Gunneridae</taxon>
        <taxon>Pentapetalae</taxon>
        <taxon>asterids</taxon>
        <taxon>lamiids</taxon>
        <taxon>Lamiales</taxon>
        <taxon>Orobanchaceae</taxon>
        <taxon>Buchnereae</taxon>
        <taxon>Striga</taxon>
    </lineage>
</organism>
<comment type="pathway">
    <text evidence="2 11">Glycan metabolism; pectin degradation; 2-dehydro-3-deoxy-D-gluconate from pectin: step 1/5.</text>
</comment>
<evidence type="ECO:0000256" key="2">
    <source>
        <dbReference type="ARBA" id="ARBA00005184"/>
    </source>
</evidence>
<evidence type="ECO:0000256" key="5">
    <source>
        <dbReference type="ARBA" id="ARBA00022512"/>
    </source>
</evidence>